<proteinExistence type="predicted"/>
<accession>A0A0F9PRG9</accession>
<sequence length="91" mass="10161">MTEWVDVLEPLGIERRSPVTGHPRSNQDVAMRTLVVLKERGLEPCLYSGNEEHVPQPSQWYCWTNTVGRVSADTPEDAVKETAAKVLKGAE</sequence>
<evidence type="ECO:0000313" key="1">
    <source>
        <dbReference type="EMBL" id="KKN32784.1"/>
    </source>
</evidence>
<organism evidence="1">
    <name type="scientific">marine sediment metagenome</name>
    <dbReference type="NCBI Taxonomy" id="412755"/>
    <lineage>
        <taxon>unclassified sequences</taxon>
        <taxon>metagenomes</taxon>
        <taxon>ecological metagenomes</taxon>
    </lineage>
</organism>
<protein>
    <submittedName>
        <fullName evidence="1">Uncharacterized protein</fullName>
    </submittedName>
</protein>
<reference evidence="1" key="1">
    <citation type="journal article" date="2015" name="Nature">
        <title>Complex archaea that bridge the gap between prokaryotes and eukaryotes.</title>
        <authorList>
            <person name="Spang A."/>
            <person name="Saw J.H."/>
            <person name="Jorgensen S.L."/>
            <person name="Zaremba-Niedzwiedzka K."/>
            <person name="Martijn J."/>
            <person name="Lind A.E."/>
            <person name="van Eijk R."/>
            <person name="Schleper C."/>
            <person name="Guy L."/>
            <person name="Ettema T.J."/>
        </authorList>
    </citation>
    <scope>NUCLEOTIDE SEQUENCE</scope>
</reference>
<name>A0A0F9PRG9_9ZZZZ</name>
<comment type="caution">
    <text evidence="1">The sequence shown here is derived from an EMBL/GenBank/DDBJ whole genome shotgun (WGS) entry which is preliminary data.</text>
</comment>
<gene>
    <name evidence="1" type="ORF">LCGC14_0810530</name>
</gene>
<dbReference type="EMBL" id="LAZR01002229">
    <property type="protein sequence ID" value="KKN32784.1"/>
    <property type="molecule type" value="Genomic_DNA"/>
</dbReference>
<dbReference type="AlphaFoldDB" id="A0A0F9PRG9"/>